<keyword evidence="2" id="KW-0456">Lyase</keyword>
<dbReference type="GO" id="GO:0019698">
    <property type="term" value="P:D-galacturonate catabolic process"/>
    <property type="evidence" value="ECO:0007669"/>
    <property type="project" value="TreeGrafter"/>
</dbReference>
<feature type="non-terminal residue" evidence="5">
    <location>
        <position position="1"/>
    </location>
</feature>
<evidence type="ECO:0000313" key="5">
    <source>
        <dbReference type="EMBL" id="SVD36548.1"/>
    </source>
</evidence>
<feature type="domain" description="D-galactarate/Altronate dehydratase second" evidence="3">
    <location>
        <begin position="151"/>
        <end position="261"/>
    </location>
</feature>
<proteinExistence type="inferred from homology"/>
<dbReference type="Pfam" id="PF20629">
    <property type="entry name" value="GD_AH_C"/>
    <property type="match status" value="1"/>
</dbReference>
<dbReference type="GO" id="GO:0016829">
    <property type="term" value="F:lyase activity"/>
    <property type="evidence" value="ECO:0007669"/>
    <property type="project" value="UniProtKB-KW"/>
</dbReference>
<evidence type="ECO:0000256" key="2">
    <source>
        <dbReference type="ARBA" id="ARBA00023239"/>
    </source>
</evidence>
<evidence type="ECO:0008006" key="6">
    <source>
        <dbReference type="Google" id="ProtNLM"/>
    </source>
</evidence>
<comment type="similarity">
    <text evidence="1">Belongs to the UxaA family.</text>
</comment>
<organism evidence="5">
    <name type="scientific">marine metagenome</name>
    <dbReference type="NCBI Taxonomy" id="408172"/>
    <lineage>
        <taxon>unclassified sequences</taxon>
        <taxon>metagenomes</taxon>
        <taxon>ecological metagenomes</taxon>
    </lineage>
</organism>
<dbReference type="InterPro" id="IPR052172">
    <property type="entry name" value="UxaA_altronate/galactarate_dh"/>
</dbReference>
<accession>A0A382US74</accession>
<dbReference type="PANTHER" id="PTHR30536:SF5">
    <property type="entry name" value="ALTRONATE DEHYDRATASE"/>
    <property type="match status" value="1"/>
</dbReference>
<feature type="domain" description="D-galactarate/Altronate dehydratase C-terminal" evidence="4">
    <location>
        <begin position="1"/>
        <end position="100"/>
    </location>
</feature>
<dbReference type="Pfam" id="PF04295">
    <property type="entry name" value="GD_AH_second"/>
    <property type="match status" value="1"/>
</dbReference>
<dbReference type="AlphaFoldDB" id="A0A382US74"/>
<name>A0A382US74_9ZZZZ</name>
<evidence type="ECO:0000256" key="1">
    <source>
        <dbReference type="ARBA" id="ARBA00010986"/>
    </source>
</evidence>
<reference evidence="5" key="1">
    <citation type="submission" date="2018-05" db="EMBL/GenBank/DDBJ databases">
        <authorList>
            <person name="Lanie J.A."/>
            <person name="Ng W.-L."/>
            <person name="Kazmierczak K.M."/>
            <person name="Andrzejewski T.M."/>
            <person name="Davidsen T.M."/>
            <person name="Wayne K.J."/>
            <person name="Tettelin H."/>
            <person name="Glass J.I."/>
            <person name="Rusch D."/>
            <person name="Podicherti R."/>
            <person name="Tsui H.-C.T."/>
            <person name="Winkler M.E."/>
        </authorList>
    </citation>
    <scope>NUCLEOTIDE SEQUENCE</scope>
</reference>
<protein>
    <recommendedName>
        <fullName evidence="6">D-galactarate/Altronate dehydratase C-terminal domain-containing protein</fullName>
    </recommendedName>
</protein>
<evidence type="ECO:0000259" key="3">
    <source>
        <dbReference type="Pfam" id="PF04295"/>
    </source>
</evidence>
<dbReference type="EMBL" id="UINC01146047">
    <property type="protein sequence ID" value="SVD36548.1"/>
    <property type="molecule type" value="Genomic_DNA"/>
</dbReference>
<dbReference type="PANTHER" id="PTHR30536">
    <property type="entry name" value="ALTRONATE/GALACTARATE DEHYDRATASE"/>
    <property type="match status" value="1"/>
</dbReference>
<gene>
    <name evidence="5" type="ORF">METZ01_LOCUS389402</name>
</gene>
<sequence length="291" mass="32095">NDIESVTGQVASGCNLIMFVTGNGSVTNFPFVPTVKVITTSAVYNKLSAEMDVNAGRILENSSIDEESKLTYALVQKVASGQETVGEKAGHSQVQIWRDWGSKPEQETYMEQQTLGLDGQALSVRNHLIMDKLFAKMKGVVGNPSNRQCSLILPTSLCAGQVANMAAKRLNLNCVGHELQSKYVTLPHTEGCGVSSGHSEKILLNILKGYLCHPLIRDSLVLEHGCEKLHLEYMRRFLLEENIDPSSYGWASIQKDGGIESVLLKIEDWFSRSEVENLVDKTNSNMSENVY</sequence>
<feature type="non-terminal residue" evidence="5">
    <location>
        <position position="291"/>
    </location>
</feature>
<evidence type="ECO:0000259" key="4">
    <source>
        <dbReference type="Pfam" id="PF20629"/>
    </source>
</evidence>
<dbReference type="InterPro" id="IPR048332">
    <property type="entry name" value="GD_AH_C"/>
</dbReference>
<dbReference type="InterPro" id="IPR007392">
    <property type="entry name" value="GD_AH_second"/>
</dbReference>